<dbReference type="GO" id="GO:0030313">
    <property type="term" value="C:cell envelope"/>
    <property type="evidence" value="ECO:0007669"/>
    <property type="project" value="UniProtKB-SubCell"/>
</dbReference>
<dbReference type="InterPro" id="IPR006143">
    <property type="entry name" value="RND_pump_MFP"/>
</dbReference>
<feature type="coiled-coil region" evidence="2">
    <location>
        <begin position="91"/>
        <end position="118"/>
    </location>
</feature>
<dbReference type="InterPro" id="IPR058625">
    <property type="entry name" value="MdtA-like_BSH"/>
</dbReference>
<evidence type="ECO:0000256" key="2">
    <source>
        <dbReference type="SAM" id="Coils"/>
    </source>
</evidence>
<feature type="domain" description="Multidrug resistance protein MdtA-like beta-barrel" evidence="5">
    <location>
        <begin position="203"/>
        <end position="286"/>
    </location>
</feature>
<feature type="domain" description="Multidrug resistance protein MdtA-like alpha-helical hairpin" evidence="3">
    <location>
        <begin position="98"/>
        <end position="166"/>
    </location>
</feature>
<dbReference type="Gene3D" id="2.40.30.170">
    <property type="match status" value="1"/>
</dbReference>
<dbReference type="PANTHER" id="PTHR30158">
    <property type="entry name" value="ACRA/E-RELATED COMPONENT OF DRUG EFFLUX TRANSPORTER"/>
    <property type="match status" value="1"/>
</dbReference>
<accession>A0A1C7PF08</accession>
<evidence type="ECO:0000259" key="3">
    <source>
        <dbReference type="Pfam" id="PF25876"/>
    </source>
</evidence>
<dbReference type="InterPro" id="IPR058624">
    <property type="entry name" value="MdtA-like_HH"/>
</dbReference>
<comment type="similarity">
    <text evidence="1">Belongs to the membrane fusion protein (MFP) (TC 8.A.1) family.</text>
</comment>
<keyword evidence="2" id="KW-0175">Coiled coil</keyword>
<organism evidence="6 7">
    <name type="scientific">Akkermansia glycaniphila</name>
    <dbReference type="NCBI Taxonomy" id="1679444"/>
    <lineage>
        <taxon>Bacteria</taxon>
        <taxon>Pseudomonadati</taxon>
        <taxon>Verrucomicrobiota</taxon>
        <taxon>Verrucomicrobiia</taxon>
        <taxon>Verrucomicrobiales</taxon>
        <taxon>Akkermansiaceae</taxon>
        <taxon>Akkermansia</taxon>
    </lineage>
</organism>
<dbReference type="Gene3D" id="2.40.420.20">
    <property type="match status" value="1"/>
</dbReference>
<dbReference type="Pfam" id="PF25917">
    <property type="entry name" value="BSH_RND"/>
    <property type="match status" value="1"/>
</dbReference>
<dbReference type="Gene3D" id="2.40.50.100">
    <property type="match status" value="1"/>
</dbReference>
<dbReference type="GO" id="GO:0022857">
    <property type="term" value="F:transmembrane transporter activity"/>
    <property type="evidence" value="ECO:0007669"/>
    <property type="project" value="InterPro"/>
</dbReference>
<dbReference type="Pfam" id="PF25876">
    <property type="entry name" value="HH_MFP_RND"/>
    <property type="match status" value="1"/>
</dbReference>
<evidence type="ECO:0000313" key="6">
    <source>
        <dbReference type="EMBL" id="SEH88384.1"/>
    </source>
</evidence>
<dbReference type="STRING" id="1679444.PYTT_1440"/>
<dbReference type="RefSeq" id="WP_071133360.1">
    <property type="nucleotide sequence ID" value="NZ_JACVVN010000009.1"/>
</dbReference>
<dbReference type="EMBL" id="LT629973">
    <property type="protein sequence ID" value="SEH88384.1"/>
    <property type="molecule type" value="Genomic_DNA"/>
</dbReference>
<feature type="domain" description="Multidrug resistance protein MdtA-like barrel-sandwich hybrid" evidence="4">
    <location>
        <begin position="59"/>
        <end position="197"/>
    </location>
</feature>
<dbReference type="OrthoDB" id="9801814at2"/>
<dbReference type="KEGG" id="agl:PYTT_1440"/>
<evidence type="ECO:0000259" key="4">
    <source>
        <dbReference type="Pfam" id="PF25917"/>
    </source>
</evidence>
<dbReference type="NCBIfam" id="TIGR01730">
    <property type="entry name" value="RND_mfp"/>
    <property type="match status" value="1"/>
</dbReference>
<dbReference type="GO" id="GO:0005886">
    <property type="term" value="C:plasma membrane"/>
    <property type="evidence" value="ECO:0007669"/>
    <property type="project" value="TreeGrafter"/>
</dbReference>
<dbReference type="Gene3D" id="1.10.287.470">
    <property type="entry name" value="Helix hairpin bin"/>
    <property type="match status" value="1"/>
</dbReference>
<dbReference type="Pfam" id="PF25944">
    <property type="entry name" value="Beta-barrel_RND"/>
    <property type="match status" value="1"/>
</dbReference>
<keyword evidence="7" id="KW-1185">Reference proteome</keyword>
<reference evidence="7" key="1">
    <citation type="submission" date="2016-09" db="EMBL/GenBank/DDBJ databases">
        <authorList>
            <person name="Koehorst J."/>
        </authorList>
    </citation>
    <scope>NUCLEOTIDE SEQUENCE [LARGE SCALE GENOMIC DNA]</scope>
</reference>
<evidence type="ECO:0000313" key="7">
    <source>
        <dbReference type="Proteomes" id="UP000176204"/>
    </source>
</evidence>
<dbReference type="PROSITE" id="PS51257">
    <property type="entry name" value="PROKAR_LIPOPROTEIN"/>
    <property type="match status" value="1"/>
</dbReference>
<dbReference type="AlphaFoldDB" id="A0A1C7PF08"/>
<name>A0A1C7PF08_9BACT</name>
<gene>
    <name evidence="6" type="ORF">PYTT_1440</name>
</gene>
<dbReference type="Proteomes" id="UP000176204">
    <property type="component" value="Chromosome I"/>
</dbReference>
<protein>
    <submittedName>
        <fullName evidence="6">Rnd mfp: efflux transporter rnd family mfp subunit</fullName>
    </submittedName>
</protein>
<evidence type="ECO:0000256" key="1">
    <source>
        <dbReference type="ARBA" id="ARBA00009477"/>
    </source>
</evidence>
<evidence type="ECO:0000259" key="5">
    <source>
        <dbReference type="Pfam" id="PF25944"/>
    </source>
</evidence>
<dbReference type="InterPro" id="IPR058626">
    <property type="entry name" value="MdtA-like_b-barrel"/>
</dbReference>
<dbReference type="SUPFAM" id="SSF111369">
    <property type="entry name" value="HlyD-like secretion proteins"/>
    <property type="match status" value="1"/>
</dbReference>
<proteinExistence type="inferred from homology"/>
<dbReference type="GO" id="GO:0046677">
    <property type="term" value="P:response to antibiotic"/>
    <property type="evidence" value="ECO:0007669"/>
    <property type="project" value="TreeGrafter"/>
</dbReference>
<sequence>MMLRQLSILGCSILALSGCKDKARPMEMPEFTVEVATPVRGDVAEFRQWVGRLDGMVDAEILPQVTGYVKERLFENGQSVKKGDVLYRLDDVQYREALQRAENNAVEAEANLVKAKKDLDFYEPLVKNGSVSRQSYQDALQAYRAAEASLAAAKSSVALAKTNVDYCVLTAPVDGIAGFAQAEVGDYVAPNSQPMVLVSSFDPIRIYFDISEQDWLNQNGPKGPLGPGAQVSLILSNGSGYPGHATVTGVNNTVSTSTGSLKLEARAANPDALLRPGMYVNVRAKTKEIKDALLVPAESIVTIQGQNMVIAVDDKGRPHVVPIVKGLPQGDKVSVTGDIGPDTVIVVTGTQQALMTMEGRGKLKTVPQQPTA</sequence>